<evidence type="ECO:0000259" key="2">
    <source>
        <dbReference type="PROSITE" id="PS51178"/>
    </source>
</evidence>
<dbReference type="STRING" id="572547.Amico_0387"/>
<feature type="domain" description="PASTA" evidence="2">
    <location>
        <begin position="30"/>
        <end position="95"/>
    </location>
</feature>
<keyword evidence="4" id="KW-1185">Reference proteome</keyword>
<dbReference type="Proteomes" id="UP000002366">
    <property type="component" value="Chromosome"/>
</dbReference>
<evidence type="ECO:0000256" key="1">
    <source>
        <dbReference type="SAM" id="MobiDB-lite"/>
    </source>
</evidence>
<dbReference type="EMBL" id="CP001997">
    <property type="protein sequence ID" value="ADE56530.1"/>
    <property type="molecule type" value="Genomic_DNA"/>
</dbReference>
<proteinExistence type="predicted"/>
<dbReference type="KEGG" id="aco:Amico_0387"/>
<feature type="domain" description="PASTA" evidence="2">
    <location>
        <begin position="96"/>
        <end position="163"/>
    </location>
</feature>
<feature type="region of interest" description="Disordered" evidence="1">
    <location>
        <begin position="262"/>
        <end position="317"/>
    </location>
</feature>
<dbReference type="eggNOG" id="COG2815">
    <property type="taxonomic scope" value="Bacteria"/>
</dbReference>
<feature type="compositionally biased region" description="Polar residues" evidence="1">
    <location>
        <begin position="266"/>
        <end position="279"/>
    </location>
</feature>
<organism evidence="3 4">
    <name type="scientific">Aminobacterium colombiense (strain DSM 12261 / ALA-1)</name>
    <dbReference type="NCBI Taxonomy" id="572547"/>
    <lineage>
        <taxon>Bacteria</taxon>
        <taxon>Thermotogati</taxon>
        <taxon>Synergistota</taxon>
        <taxon>Synergistia</taxon>
        <taxon>Synergistales</taxon>
        <taxon>Aminobacteriaceae</taxon>
        <taxon>Aminobacterium</taxon>
    </lineage>
</organism>
<evidence type="ECO:0000313" key="3">
    <source>
        <dbReference type="EMBL" id="ADE56530.1"/>
    </source>
</evidence>
<dbReference type="PROSITE" id="PS51178">
    <property type="entry name" value="PASTA"/>
    <property type="match status" value="3"/>
</dbReference>
<feature type="domain" description="PASTA" evidence="2">
    <location>
        <begin position="165"/>
        <end position="235"/>
    </location>
</feature>
<accession>D5ED98</accession>
<dbReference type="Pfam" id="PF03793">
    <property type="entry name" value="PASTA"/>
    <property type="match status" value="3"/>
</dbReference>
<dbReference type="SUPFAM" id="SSF54184">
    <property type="entry name" value="Penicillin-binding protein 2x (pbp-2x), c-terminal domain"/>
    <property type="match status" value="1"/>
</dbReference>
<dbReference type="SMART" id="SM00740">
    <property type="entry name" value="PASTA"/>
    <property type="match status" value="3"/>
</dbReference>
<dbReference type="CDD" id="cd06577">
    <property type="entry name" value="PASTA_pknB"/>
    <property type="match status" value="3"/>
</dbReference>
<feature type="compositionally biased region" description="Low complexity" evidence="1">
    <location>
        <begin position="292"/>
        <end position="301"/>
    </location>
</feature>
<name>D5ED98_AMICL</name>
<sequence>MGRMYKWVMFLILLVIVVSGGMAVLTIWSGGKGLAVPPLKEMSVVEAVDEAQRLGLKLKIEQIESTLPGGTVLSQWPEPGAKIKKDATVILKVSKGGNRIALPDVRGLEYSQALKKLEESGFQAGDTLRVSDDTRAAGVVIAQSPSAPVMLESTRKIDLLVSQGQVSQNGLIQVPEVLQREEQIARKLVEESGLVVANVEYVYTQNSPEGMVISIRPKVGTSLKRGQGVVLQVASLKKPPSQEKAEVSQAGTVLASAVSGTAEKVSGQTEATSKSQLPSGGTLIPVKPPSSKPSTATAPVTKPSTQLAATPKSAPVPAGSKVAKIRYQVPPLTKQMPLKIEIVDGSGTRVLLNREVKGGEYVSLEAPYIEEGVVTIFLGGEFVWQDRYR</sequence>
<dbReference type="OrthoDB" id="2072at2"/>
<dbReference type="AlphaFoldDB" id="D5ED98"/>
<dbReference type="HOGENOM" id="CLU_743231_0_0_0"/>
<dbReference type="InterPro" id="IPR005543">
    <property type="entry name" value="PASTA_dom"/>
</dbReference>
<reference evidence="3 4" key="1">
    <citation type="journal article" date="2010" name="Stand. Genomic Sci.">
        <title>Complete genome sequence of Aminobacterium colombiense type strain (ALA-1).</title>
        <authorList>
            <person name="Chertkov O."/>
            <person name="Sikorski J."/>
            <person name="Brambilla E."/>
            <person name="Lapidus A."/>
            <person name="Copeland A."/>
            <person name="Glavina Del Rio T."/>
            <person name="Nolan M."/>
            <person name="Lucas S."/>
            <person name="Tice H."/>
            <person name="Cheng J.F."/>
            <person name="Han C."/>
            <person name="Detter J.C."/>
            <person name="Bruce D."/>
            <person name="Tapia R."/>
            <person name="Goodwin L."/>
            <person name="Pitluck S."/>
            <person name="Liolios K."/>
            <person name="Ivanova N."/>
            <person name="Mavromatis K."/>
            <person name="Ovchinnikova G."/>
            <person name="Pati A."/>
            <person name="Chen A."/>
            <person name="Palaniappan K."/>
            <person name="Land M."/>
            <person name="Hauser L."/>
            <person name="Chang Y.J."/>
            <person name="Jeffries C.D."/>
            <person name="Spring S."/>
            <person name="Rohde M."/>
            <person name="Goker M."/>
            <person name="Bristow J."/>
            <person name="Eisen J.A."/>
            <person name="Markowitz V."/>
            <person name="Hugenholtz P."/>
            <person name="Kyrpides N.C."/>
            <person name="Klenk H.P."/>
        </authorList>
    </citation>
    <scope>NUCLEOTIDE SEQUENCE [LARGE SCALE GENOMIC DNA]</scope>
    <source>
        <strain evidence="4">DSM 12261 / ALA-1</strain>
    </source>
</reference>
<protein>
    <submittedName>
        <fullName evidence="3">PASTA domain containing protein</fullName>
    </submittedName>
</protein>
<dbReference type="Gene3D" id="3.30.10.20">
    <property type="match status" value="3"/>
</dbReference>
<evidence type="ECO:0000313" key="4">
    <source>
        <dbReference type="Proteomes" id="UP000002366"/>
    </source>
</evidence>
<gene>
    <name evidence="3" type="ordered locus">Amico_0387</name>
</gene>
<dbReference type="RefSeq" id="WP_013047796.1">
    <property type="nucleotide sequence ID" value="NC_014011.1"/>
</dbReference>